<reference evidence="7 8" key="1">
    <citation type="submission" date="2013-09" db="EMBL/GenBank/DDBJ databases">
        <authorList>
            <person name="Zeng Z."/>
            <person name="Chen C."/>
        </authorList>
    </citation>
    <scope>NUCLEOTIDE SEQUENCE [LARGE SCALE GENOMIC DNA]</scope>
    <source>
        <strain evidence="7 8">WB 3.3-2</strain>
    </source>
</reference>
<dbReference type="CDD" id="cd00685">
    <property type="entry name" value="Trans_IPPS_HT"/>
    <property type="match status" value="1"/>
</dbReference>
<dbReference type="PROSITE" id="PS00723">
    <property type="entry name" value="POLYPRENYL_SYNTHASE_1"/>
    <property type="match status" value="1"/>
</dbReference>
<dbReference type="SFLD" id="SFLDS00005">
    <property type="entry name" value="Isoprenoid_Synthase_Type_I"/>
    <property type="match status" value="1"/>
</dbReference>
<dbReference type="InterPro" id="IPR000092">
    <property type="entry name" value="Polyprenyl_synt"/>
</dbReference>
<dbReference type="SUPFAM" id="SSF48576">
    <property type="entry name" value="Terpenoid synthases"/>
    <property type="match status" value="1"/>
</dbReference>
<keyword evidence="3 6" id="KW-0808">Transferase</keyword>
<dbReference type="SFLD" id="SFLDG01017">
    <property type="entry name" value="Polyprenyl_Transferase_Like"/>
    <property type="match status" value="1"/>
</dbReference>
<evidence type="ECO:0000256" key="6">
    <source>
        <dbReference type="RuleBase" id="RU004466"/>
    </source>
</evidence>
<comment type="similarity">
    <text evidence="2 6">Belongs to the FPP/GGPP synthase family.</text>
</comment>
<evidence type="ECO:0000256" key="3">
    <source>
        <dbReference type="ARBA" id="ARBA00022679"/>
    </source>
</evidence>
<comment type="caution">
    <text evidence="7">The sequence shown here is derived from an EMBL/GenBank/DDBJ whole genome shotgun (WGS) entry which is preliminary data.</text>
</comment>
<dbReference type="STRING" id="1121895.GCA_000378485_01275"/>
<dbReference type="PANTHER" id="PTHR12001:SF85">
    <property type="entry name" value="SHORT CHAIN ISOPRENYL DIPHOSPHATE SYNTHASE"/>
    <property type="match status" value="1"/>
</dbReference>
<dbReference type="GO" id="GO:0046872">
    <property type="term" value="F:metal ion binding"/>
    <property type="evidence" value="ECO:0007669"/>
    <property type="project" value="UniProtKB-KW"/>
</dbReference>
<proteinExistence type="inferred from homology"/>
<name>A0A0A2M8J2_9FLAO</name>
<dbReference type="Pfam" id="PF00348">
    <property type="entry name" value="polyprenyl_synt"/>
    <property type="match status" value="1"/>
</dbReference>
<dbReference type="GO" id="GO:0004659">
    <property type="term" value="F:prenyltransferase activity"/>
    <property type="evidence" value="ECO:0007669"/>
    <property type="project" value="InterPro"/>
</dbReference>
<dbReference type="eggNOG" id="COG0142">
    <property type="taxonomic scope" value="Bacteria"/>
</dbReference>
<dbReference type="OrthoDB" id="9805316at2"/>
<comment type="cofactor">
    <cofactor evidence="1">
        <name>Mg(2+)</name>
        <dbReference type="ChEBI" id="CHEBI:18420"/>
    </cofactor>
</comment>
<dbReference type="GO" id="GO:0008299">
    <property type="term" value="P:isoprenoid biosynthetic process"/>
    <property type="evidence" value="ECO:0007669"/>
    <property type="project" value="InterPro"/>
</dbReference>
<dbReference type="RefSeq" id="WP_020212409.1">
    <property type="nucleotide sequence ID" value="NZ_JRLX01000002.1"/>
</dbReference>
<keyword evidence="8" id="KW-1185">Reference proteome</keyword>
<evidence type="ECO:0000313" key="7">
    <source>
        <dbReference type="EMBL" id="KGO87956.1"/>
    </source>
</evidence>
<dbReference type="InterPro" id="IPR008949">
    <property type="entry name" value="Isoprenoid_synthase_dom_sf"/>
</dbReference>
<dbReference type="EMBL" id="JRLX01000002">
    <property type="protein sequence ID" value="KGO87956.1"/>
    <property type="molecule type" value="Genomic_DNA"/>
</dbReference>
<evidence type="ECO:0000256" key="5">
    <source>
        <dbReference type="ARBA" id="ARBA00022842"/>
    </source>
</evidence>
<dbReference type="Gene3D" id="1.10.600.10">
    <property type="entry name" value="Farnesyl Diphosphate Synthase"/>
    <property type="match status" value="1"/>
</dbReference>
<keyword evidence="4" id="KW-0479">Metal-binding</keyword>
<evidence type="ECO:0000313" key="8">
    <source>
        <dbReference type="Proteomes" id="UP000030152"/>
    </source>
</evidence>
<gene>
    <name evidence="7" type="ORF">Q765_02460</name>
</gene>
<evidence type="ECO:0000256" key="1">
    <source>
        <dbReference type="ARBA" id="ARBA00001946"/>
    </source>
</evidence>
<dbReference type="PANTHER" id="PTHR12001">
    <property type="entry name" value="GERANYLGERANYL PYROPHOSPHATE SYNTHASE"/>
    <property type="match status" value="1"/>
</dbReference>
<dbReference type="AlphaFoldDB" id="A0A0A2M8J2"/>
<accession>A0A0A2M8J2</accession>
<keyword evidence="5" id="KW-0460">Magnesium</keyword>
<organism evidence="7 8">
    <name type="scientific">Flavobacterium rivuli WB 3.3-2 = DSM 21788</name>
    <dbReference type="NCBI Taxonomy" id="1121895"/>
    <lineage>
        <taxon>Bacteria</taxon>
        <taxon>Pseudomonadati</taxon>
        <taxon>Bacteroidota</taxon>
        <taxon>Flavobacteriia</taxon>
        <taxon>Flavobacteriales</taxon>
        <taxon>Flavobacteriaceae</taxon>
        <taxon>Flavobacterium</taxon>
    </lineage>
</organism>
<evidence type="ECO:0000256" key="4">
    <source>
        <dbReference type="ARBA" id="ARBA00022723"/>
    </source>
</evidence>
<sequence>MQSIGYYQEVISKYFATATIIKEPANLYDPISYILSLGGKRMRPVLTLMAAEIFNTDCHEALQAAVAVEIFHNFSLVHDDIMDDAPLRRGNQTVHEKWNINTGILSGDAMLIMAYRHFEEYEPETFRSLAKLFSKTALEVCEGQQWDVDFEERTDVTIPEYLKMIEYKTAVLVGAAMQMGAIVAKTSQENCNLIYNFGLNLGIAFQLQDDYLDAFGNPETFGKQVGGDIIENKKTYLYLKAKEFAQPEQAIQLQGLFSAHPEDSSDKIAAVKEIFNATGASLATQKAIEEYTFKAFKTLEKLDISQDKKAALKDFGSKLMGRNV</sequence>
<evidence type="ECO:0000256" key="2">
    <source>
        <dbReference type="ARBA" id="ARBA00006706"/>
    </source>
</evidence>
<dbReference type="Proteomes" id="UP000030152">
    <property type="component" value="Unassembled WGS sequence"/>
</dbReference>
<dbReference type="InterPro" id="IPR033749">
    <property type="entry name" value="Polyprenyl_synt_CS"/>
</dbReference>
<dbReference type="PROSITE" id="PS00444">
    <property type="entry name" value="POLYPRENYL_SYNTHASE_2"/>
    <property type="match status" value="1"/>
</dbReference>
<protein>
    <submittedName>
        <fullName evidence="7">Polyprenyl synthetase</fullName>
    </submittedName>
</protein>